<name>A0A813YFG3_9BILA</name>
<dbReference type="EMBL" id="CAJNOQ010001284">
    <property type="protein sequence ID" value="CAF0883387.1"/>
    <property type="molecule type" value="Genomic_DNA"/>
</dbReference>
<dbReference type="AlphaFoldDB" id="A0A813YFG3"/>
<evidence type="ECO:0000313" key="3">
    <source>
        <dbReference type="EMBL" id="CAF3669124.1"/>
    </source>
</evidence>
<evidence type="ECO:0000313" key="2">
    <source>
        <dbReference type="EMBL" id="CAF0883387.1"/>
    </source>
</evidence>
<accession>A0A813YFG3</accession>
<reference evidence="2" key="1">
    <citation type="submission" date="2021-02" db="EMBL/GenBank/DDBJ databases">
        <authorList>
            <person name="Nowell W R."/>
        </authorList>
    </citation>
    <scope>NUCLEOTIDE SEQUENCE</scope>
</reference>
<dbReference type="Proteomes" id="UP000663829">
    <property type="component" value="Unassembled WGS sequence"/>
</dbReference>
<dbReference type="Proteomes" id="UP000681722">
    <property type="component" value="Unassembled WGS sequence"/>
</dbReference>
<dbReference type="EMBL" id="CAJOBC010001284">
    <property type="protein sequence ID" value="CAF3669124.1"/>
    <property type="molecule type" value="Genomic_DNA"/>
</dbReference>
<keyword evidence="1" id="KW-0732">Signal</keyword>
<evidence type="ECO:0000256" key="1">
    <source>
        <dbReference type="SAM" id="SignalP"/>
    </source>
</evidence>
<organism evidence="2 4">
    <name type="scientific">Didymodactylos carnosus</name>
    <dbReference type="NCBI Taxonomy" id="1234261"/>
    <lineage>
        <taxon>Eukaryota</taxon>
        <taxon>Metazoa</taxon>
        <taxon>Spiralia</taxon>
        <taxon>Gnathifera</taxon>
        <taxon>Rotifera</taxon>
        <taxon>Eurotatoria</taxon>
        <taxon>Bdelloidea</taxon>
        <taxon>Philodinida</taxon>
        <taxon>Philodinidae</taxon>
        <taxon>Didymodactylos</taxon>
    </lineage>
</organism>
<proteinExistence type="predicted"/>
<feature type="signal peptide" evidence="1">
    <location>
        <begin position="1"/>
        <end position="20"/>
    </location>
</feature>
<evidence type="ECO:0000313" key="4">
    <source>
        <dbReference type="Proteomes" id="UP000663829"/>
    </source>
</evidence>
<comment type="caution">
    <text evidence="2">The sequence shown here is derived from an EMBL/GenBank/DDBJ whole genome shotgun (WGS) entry which is preliminary data.</text>
</comment>
<protein>
    <submittedName>
        <fullName evidence="2">Uncharacterized protein</fullName>
    </submittedName>
</protein>
<feature type="chain" id="PRO_5035683787" evidence="1">
    <location>
        <begin position="21"/>
        <end position="182"/>
    </location>
</feature>
<gene>
    <name evidence="2" type="ORF">GPM918_LOCUS7731</name>
    <name evidence="3" type="ORF">SRO942_LOCUS7731</name>
</gene>
<sequence>MIYSIFTCVLLAFAYDCSYSTISKPHLEDREQYFGNDFKSLFMRKNSSSATTKRTLSTTTFYKRNHSFTLNIRRTAGILAGVAVTLGLLRICLAFYKSKSWPSRFVNRRRPTSSQNTVGSSIAVIDVPALPKLDLPPKYEEAIALQNRKEWKLPSYEEFQKSSEEPTTLDTIGNNSTVTTLL</sequence>
<keyword evidence="4" id="KW-1185">Reference proteome</keyword>